<dbReference type="Gene3D" id="3.30.56.30">
    <property type="entry name" value="Signal recognition particle, SRP19-like subunit"/>
    <property type="match status" value="1"/>
</dbReference>
<dbReference type="PATRIC" id="fig|1006006.8.peg.1904"/>
<dbReference type="eggNOG" id="arCOG01217">
    <property type="taxonomic scope" value="Archaea"/>
</dbReference>
<dbReference type="KEGG" id="mcn:Mcup_1900"/>
<dbReference type="STRING" id="1006006.Mcup_1900"/>
<dbReference type="GO" id="GO:0048500">
    <property type="term" value="C:signal recognition particle"/>
    <property type="evidence" value="ECO:0007669"/>
    <property type="project" value="InterPro"/>
</dbReference>
<dbReference type="GO" id="GO:0006614">
    <property type="term" value="P:SRP-dependent cotranslational protein targeting to membrane"/>
    <property type="evidence" value="ECO:0007669"/>
    <property type="project" value="InterPro"/>
</dbReference>
<dbReference type="SUPFAM" id="SSF69695">
    <property type="entry name" value="SRP19"/>
    <property type="match status" value="1"/>
</dbReference>
<dbReference type="GO" id="GO:0008312">
    <property type="term" value="F:7S RNA binding"/>
    <property type="evidence" value="ECO:0007669"/>
    <property type="project" value="InterPro"/>
</dbReference>
<evidence type="ECO:0000313" key="2">
    <source>
        <dbReference type="Proteomes" id="UP000007812"/>
    </source>
</evidence>
<dbReference type="OrthoDB" id="56356at2157"/>
<accession>F4G1B5</accession>
<dbReference type="EMBL" id="CP002656">
    <property type="protein sequence ID" value="AEB96002.1"/>
    <property type="molecule type" value="Genomic_DNA"/>
</dbReference>
<keyword evidence="2" id="KW-1185">Reference proteome</keyword>
<dbReference type="HOGENOM" id="CLU_169299_1_0_2"/>
<organism evidence="1 2">
    <name type="scientific">Metallosphaera cuprina (strain Ar-4)</name>
    <dbReference type="NCBI Taxonomy" id="1006006"/>
    <lineage>
        <taxon>Archaea</taxon>
        <taxon>Thermoproteota</taxon>
        <taxon>Thermoprotei</taxon>
        <taxon>Sulfolobales</taxon>
        <taxon>Sulfolobaceae</taxon>
        <taxon>Metallosphaera</taxon>
    </lineage>
</organism>
<evidence type="ECO:0000313" key="1">
    <source>
        <dbReference type="EMBL" id="AEB96002.1"/>
    </source>
</evidence>
<sequence length="94" mass="10628">MSMRDYEGERLVIWLAYFTAPSRAKGRRALKAKIGLKELVDICRELGLDPIEVDKVHPASKIRGLVAVRKVNSKVKIIKEISRKVGQLRSDKPS</sequence>
<protein>
    <submittedName>
        <fullName evidence="1">Signal recognition particle, subunit SRP19 (Srp19)</fullName>
    </submittedName>
</protein>
<dbReference type="AlphaFoldDB" id="F4G1B5"/>
<name>F4G1B5_METCR</name>
<gene>
    <name evidence="1" type="ordered locus">Mcup_1900</name>
</gene>
<reference evidence="1 2" key="1">
    <citation type="journal article" date="2011" name="J. Bacteriol.">
        <title>Complete genome sequence of Metallosphaera cuprina, a metal sulfide-oxidizing archaeon from a hot spring.</title>
        <authorList>
            <person name="Liu L.J."/>
            <person name="You X.Y."/>
            <person name="Zheng H."/>
            <person name="Wang S."/>
            <person name="Jiang C.Y."/>
            <person name="Liu S.J."/>
        </authorList>
    </citation>
    <scope>NUCLEOTIDE SEQUENCE [LARGE SCALE GENOMIC DNA]</scope>
    <source>
        <strain evidence="1 2">Ar-4</strain>
    </source>
</reference>
<dbReference type="InterPro" id="IPR036521">
    <property type="entry name" value="SRP19-like_sf"/>
</dbReference>
<dbReference type="Proteomes" id="UP000007812">
    <property type="component" value="Chromosome"/>
</dbReference>
<proteinExistence type="predicted"/>